<accession>A0A3P3XGZ0</accession>
<protein>
    <submittedName>
        <fullName evidence="1">Uncharacterized protein</fullName>
    </submittedName>
</protein>
<proteinExistence type="predicted"/>
<evidence type="ECO:0000313" key="1">
    <source>
        <dbReference type="EMBL" id="SLM11563.1"/>
    </source>
</evidence>
<organism evidence="1">
    <name type="scientific">uncultured spirochete</name>
    <dbReference type="NCBI Taxonomy" id="156406"/>
    <lineage>
        <taxon>Bacteria</taxon>
        <taxon>Pseudomonadati</taxon>
        <taxon>Spirochaetota</taxon>
        <taxon>Spirochaetia</taxon>
        <taxon>Spirochaetales</taxon>
        <taxon>environmental samples</taxon>
    </lineage>
</organism>
<dbReference type="EMBL" id="FWDM01000013">
    <property type="protein sequence ID" value="SLM11563.1"/>
    <property type="molecule type" value="Genomic_DNA"/>
</dbReference>
<sequence length="126" mass="14656">MPSLRISFQRTDEQIQPGSEIKINWNQIFASDDQILQNPSTLLLRPKYTVAMFMGEKELYSHEATIIIAFSVIDQSAFEKAWENDEARKIFHEKQIMKTLWPILRQQVLDGMTRLGLPGIPLPWII</sequence>
<dbReference type="AlphaFoldDB" id="A0A3P3XGZ0"/>
<reference evidence="1" key="1">
    <citation type="submission" date="2017-02" db="EMBL/GenBank/DDBJ databases">
        <authorList>
            <person name="Regsiter A."/>
            <person name="William W."/>
        </authorList>
    </citation>
    <scope>NUCLEOTIDE SEQUENCE</scope>
    <source>
        <strain evidence="1">Bib</strain>
    </source>
</reference>
<dbReference type="SUPFAM" id="SSF54611">
    <property type="entry name" value="SecB-like"/>
    <property type="match status" value="1"/>
</dbReference>
<gene>
    <name evidence="1" type="ORF">SPIROBIBN47_200023</name>
</gene>
<name>A0A3P3XGZ0_9SPIR</name>
<dbReference type="InterPro" id="IPR035958">
    <property type="entry name" value="SecB-like_sf"/>
</dbReference>